<evidence type="ECO:0000256" key="4">
    <source>
        <dbReference type="ARBA" id="ARBA00023125"/>
    </source>
</evidence>
<dbReference type="PROSITE" id="PS00688">
    <property type="entry name" value="SIGMA54_INTERACT_3"/>
    <property type="match status" value="1"/>
</dbReference>
<dbReference type="CDD" id="cd00009">
    <property type="entry name" value="AAA"/>
    <property type="match status" value="1"/>
</dbReference>
<keyword evidence="3" id="KW-0805">Transcription regulation</keyword>
<dbReference type="InterPro" id="IPR025662">
    <property type="entry name" value="Sigma_54_int_dom_ATP-bd_1"/>
</dbReference>
<dbReference type="SUPFAM" id="SSF46689">
    <property type="entry name" value="Homeodomain-like"/>
    <property type="match status" value="1"/>
</dbReference>
<organism evidence="10">
    <name type="scientific">candidate division WOR-3 bacterium</name>
    <dbReference type="NCBI Taxonomy" id="2052148"/>
    <lineage>
        <taxon>Bacteria</taxon>
        <taxon>Bacteria division WOR-3</taxon>
    </lineage>
</organism>
<evidence type="ECO:0000259" key="8">
    <source>
        <dbReference type="PROSITE" id="PS50045"/>
    </source>
</evidence>
<dbReference type="InterPro" id="IPR009057">
    <property type="entry name" value="Homeodomain-like_sf"/>
</dbReference>
<dbReference type="GO" id="GO:0006355">
    <property type="term" value="P:regulation of DNA-templated transcription"/>
    <property type="evidence" value="ECO:0007669"/>
    <property type="project" value="InterPro"/>
</dbReference>
<dbReference type="InterPro" id="IPR027417">
    <property type="entry name" value="P-loop_NTPase"/>
</dbReference>
<dbReference type="GO" id="GO:0043565">
    <property type="term" value="F:sequence-specific DNA binding"/>
    <property type="evidence" value="ECO:0007669"/>
    <property type="project" value="InterPro"/>
</dbReference>
<evidence type="ECO:0000256" key="7">
    <source>
        <dbReference type="SAM" id="Coils"/>
    </source>
</evidence>
<dbReference type="SMART" id="SM00382">
    <property type="entry name" value="AAA"/>
    <property type="match status" value="1"/>
</dbReference>
<dbReference type="SUPFAM" id="SSF52172">
    <property type="entry name" value="CheY-like"/>
    <property type="match status" value="1"/>
</dbReference>
<feature type="modified residue" description="4-aspartylphosphate" evidence="6">
    <location>
        <position position="52"/>
    </location>
</feature>
<feature type="domain" description="Response regulatory" evidence="9">
    <location>
        <begin position="3"/>
        <end position="117"/>
    </location>
</feature>
<evidence type="ECO:0000256" key="3">
    <source>
        <dbReference type="ARBA" id="ARBA00023015"/>
    </source>
</evidence>
<dbReference type="PANTHER" id="PTHR32071">
    <property type="entry name" value="TRANSCRIPTIONAL REGULATORY PROTEIN"/>
    <property type="match status" value="1"/>
</dbReference>
<dbReference type="Pfam" id="PF25601">
    <property type="entry name" value="AAA_lid_14"/>
    <property type="match status" value="1"/>
</dbReference>
<dbReference type="Pfam" id="PF00158">
    <property type="entry name" value="Sigma54_activat"/>
    <property type="match status" value="1"/>
</dbReference>
<evidence type="ECO:0000256" key="1">
    <source>
        <dbReference type="ARBA" id="ARBA00022741"/>
    </source>
</evidence>
<comment type="caution">
    <text evidence="10">The sequence shown here is derived from an EMBL/GenBank/DDBJ whole genome shotgun (WGS) entry which is preliminary data.</text>
</comment>
<keyword evidence="6" id="KW-0597">Phosphoprotein</keyword>
<dbReference type="Gene3D" id="1.10.8.60">
    <property type="match status" value="1"/>
</dbReference>
<keyword evidence="2" id="KW-0067">ATP-binding</keyword>
<keyword evidence="4" id="KW-0238">DNA-binding</keyword>
<dbReference type="Gene3D" id="1.10.10.60">
    <property type="entry name" value="Homeodomain-like"/>
    <property type="match status" value="1"/>
</dbReference>
<evidence type="ECO:0000256" key="5">
    <source>
        <dbReference type="ARBA" id="ARBA00023163"/>
    </source>
</evidence>
<dbReference type="Gene3D" id="3.40.50.300">
    <property type="entry name" value="P-loop containing nucleotide triphosphate hydrolases"/>
    <property type="match status" value="1"/>
</dbReference>
<dbReference type="InterPro" id="IPR058031">
    <property type="entry name" value="AAA_lid_NorR"/>
</dbReference>
<dbReference type="SMART" id="SM00448">
    <property type="entry name" value="REC"/>
    <property type="match status" value="1"/>
</dbReference>
<dbReference type="AlphaFoldDB" id="A0A7C3NG14"/>
<dbReference type="InterPro" id="IPR025944">
    <property type="entry name" value="Sigma_54_int_dom_CS"/>
</dbReference>
<dbReference type="PROSITE" id="PS00675">
    <property type="entry name" value="SIGMA54_INTERACT_1"/>
    <property type="match status" value="1"/>
</dbReference>
<gene>
    <name evidence="10" type="ORF">ENS15_02265</name>
</gene>
<dbReference type="GO" id="GO:0005524">
    <property type="term" value="F:ATP binding"/>
    <property type="evidence" value="ECO:0007669"/>
    <property type="project" value="UniProtKB-KW"/>
</dbReference>
<feature type="coiled-coil region" evidence="7">
    <location>
        <begin position="106"/>
        <end position="133"/>
    </location>
</feature>
<dbReference type="PROSITE" id="PS50045">
    <property type="entry name" value="SIGMA54_INTERACT_4"/>
    <property type="match status" value="1"/>
</dbReference>
<accession>A0A7C3NG14</accession>
<dbReference type="GO" id="GO:0000160">
    <property type="term" value="P:phosphorelay signal transduction system"/>
    <property type="evidence" value="ECO:0007669"/>
    <property type="project" value="InterPro"/>
</dbReference>
<dbReference type="SUPFAM" id="SSF52540">
    <property type="entry name" value="P-loop containing nucleoside triphosphate hydrolases"/>
    <property type="match status" value="1"/>
</dbReference>
<dbReference type="FunFam" id="3.40.50.300:FF:000006">
    <property type="entry name" value="DNA-binding transcriptional regulator NtrC"/>
    <property type="match status" value="1"/>
</dbReference>
<dbReference type="InterPro" id="IPR002078">
    <property type="entry name" value="Sigma_54_int"/>
</dbReference>
<dbReference type="Gene3D" id="3.40.50.2300">
    <property type="match status" value="1"/>
</dbReference>
<name>A0A7C3NG14_UNCW3</name>
<proteinExistence type="predicted"/>
<dbReference type="InterPro" id="IPR011006">
    <property type="entry name" value="CheY-like_superfamily"/>
</dbReference>
<dbReference type="Pfam" id="PF02954">
    <property type="entry name" value="HTH_8"/>
    <property type="match status" value="1"/>
</dbReference>
<dbReference type="InterPro" id="IPR003593">
    <property type="entry name" value="AAA+_ATPase"/>
</dbReference>
<dbReference type="PROSITE" id="PS00676">
    <property type="entry name" value="SIGMA54_INTERACT_2"/>
    <property type="match status" value="1"/>
</dbReference>
<dbReference type="InterPro" id="IPR001789">
    <property type="entry name" value="Sig_transdc_resp-reg_receiver"/>
</dbReference>
<dbReference type="InterPro" id="IPR002197">
    <property type="entry name" value="HTH_Fis"/>
</dbReference>
<dbReference type="Pfam" id="PF00072">
    <property type="entry name" value="Response_reg"/>
    <property type="match status" value="1"/>
</dbReference>
<protein>
    <submittedName>
        <fullName evidence="10">Sigma-54-dependent Fis family transcriptional regulator</fullName>
    </submittedName>
</protein>
<dbReference type="InterPro" id="IPR025943">
    <property type="entry name" value="Sigma_54_int_dom_ATP-bd_2"/>
</dbReference>
<evidence type="ECO:0000313" key="10">
    <source>
        <dbReference type="EMBL" id="HFK23466.1"/>
    </source>
</evidence>
<feature type="domain" description="Sigma-54 factor interaction" evidence="8">
    <location>
        <begin position="138"/>
        <end position="367"/>
    </location>
</feature>
<keyword evidence="7" id="KW-0175">Coiled coil</keyword>
<evidence type="ECO:0000259" key="9">
    <source>
        <dbReference type="PROSITE" id="PS50110"/>
    </source>
</evidence>
<keyword evidence="1" id="KW-0547">Nucleotide-binding</keyword>
<dbReference type="PROSITE" id="PS50110">
    <property type="entry name" value="RESPONSE_REGULATORY"/>
    <property type="match status" value="1"/>
</dbReference>
<evidence type="ECO:0000256" key="2">
    <source>
        <dbReference type="ARBA" id="ARBA00022840"/>
    </source>
</evidence>
<reference evidence="10" key="1">
    <citation type="journal article" date="2020" name="mSystems">
        <title>Genome- and Community-Level Interaction Insights into Carbon Utilization and Element Cycling Functions of Hydrothermarchaeota in Hydrothermal Sediment.</title>
        <authorList>
            <person name="Zhou Z."/>
            <person name="Liu Y."/>
            <person name="Xu W."/>
            <person name="Pan J."/>
            <person name="Luo Z.H."/>
            <person name="Li M."/>
        </authorList>
    </citation>
    <scope>NUCLEOTIDE SEQUENCE [LARGE SCALE GENOMIC DNA]</scope>
    <source>
        <strain evidence="10">SpSt-464</strain>
    </source>
</reference>
<evidence type="ECO:0000256" key="6">
    <source>
        <dbReference type="PROSITE-ProRule" id="PRU00169"/>
    </source>
</evidence>
<dbReference type="EMBL" id="DSTT01000002">
    <property type="protein sequence ID" value="HFK23466.1"/>
    <property type="molecule type" value="Genomic_DNA"/>
</dbReference>
<keyword evidence="5" id="KW-0804">Transcription</keyword>
<sequence>MVEILLVEDEKIQRKNLSDFLKGLEHRVSESDSVKNAKELLSKKSFDIVISDMKLNDGSGKDILDFINEKNLKTFFILITAYSSVEDSVYILKNGGYDYIQKPINLDDLQIKIEKIEKIIDVQNENMMLKEREEFSEFVYGSEKMKEVVENVKKIANSNANILIVGESGTGKELVAKMIHSFSSRKDKLFVAVNCGALNENLLETELFGYEKGAFTGAYERRKGRFEIAHKGTIFLDEIGDVSLNMQVKLLRVLQEREFERVGGNERIKVDVRVISATNQDLLKLIEEKKFREDLYFRLNVITLKIPPLRERKEDIEKLALFFLNKYSKENNKRFKNFSKKAFEKLLSYSYPGNVRELQNIIQRAVILGNGEIIQENDIVIEKIENNEKKNFDSFEEMVSDFEKKLIIDALEKNNHSVKDTALYLKTSERVIRYKMKKYDINY</sequence>